<reference evidence="2 3" key="1">
    <citation type="journal article" date="2017" name="Curr. Biol.">
        <title>Genome architecture and evolution of a unichromosomal asexual nematode.</title>
        <authorList>
            <person name="Fradin H."/>
            <person name="Zegar C."/>
            <person name="Gutwein M."/>
            <person name="Lucas J."/>
            <person name="Kovtun M."/>
            <person name="Corcoran D."/>
            <person name="Baugh L.R."/>
            <person name="Kiontke K."/>
            <person name="Gunsalus K."/>
            <person name="Fitch D.H."/>
            <person name="Piano F."/>
        </authorList>
    </citation>
    <scope>NUCLEOTIDE SEQUENCE [LARGE SCALE GENOMIC DNA]</scope>
    <source>
        <strain evidence="2">PF1309</strain>
    </source>
</reference>
<feature type="compositionally biased region" description="Basic and acidic residues" evidence="1">
    <location>
        <begin position="316"/>
        <end position="342"/>
    </location>
</feature>
<feature type="compositionally biased region" description="Polar residues" evidence="1">
    <location>
        <begin position="134"/>
        <end position="154"/>
    </location>
</feature>
<gene>
    <name evidence="2" type="ORF">WR25_06808</name>
</gene>
<protein>
    <submittedName>
        <fullName evidence="2">Uncharacterized protein</fullName>
    </submittedName>
</protein>
<name>A0A2A2LN00_9BILA</name>
<evidence type="ECO:0000313" key="3">
    <source>
        <dbReference type="Proteomes" id="UP000218231"/>
    </source>
</evidence>
<dbReference type="Proteomes" id="UP000218231">
    <property type="component" value="Unassembled WGS sequence"/>
</dbReference>
<keyword evidence="3" id="KW-1185">Reference proteome</keyword>
<feature type="compositionally biased region" description="Low complexity" evidence="1">
    <location>
        <begin position="230"/>
        <end position="240"/>
    </location>
</feature>
<accession>A0A2A2LN00</accession>
<evidence type="ECO:0000313" key="2">
    <source>
        <dbReference type="EMBL" id="PAV87602.1"/>
    </source>
</evidence>
<dbReference type="AlphaFoldDB" id="A0A2A2LN00"/>
<feature type="region of interest" description="Disordered" evidence="1">
    <location>
        <begin position="134"/>
        <end position="156"/>
    </location>
</feature>
<feature type="region of interest" description="Disordered" evidence="1">
    <location>
        <begin position="175"/>
        <end position="255"/>
    </location>
</feature>
<feature type="region of interest" description="Disordered" evidence="1">
    <location>
        <begin position="297"/>
        <end position="421"/>
    </location>
</feature>
<dbReference type="EMBL" id="LIAE01006558">
    <property type="protein sequence ID" value="PAV87602.1"/>
    <property type="molecule type" value="Genomic_DNA"/>
</dbReference>
<sequence length="421" mass="45505">MLNPYNINKQLVEPPQQDFQTQAQALVFRNLSPQYSYQIYMENSFKRLREAQEQMRMAKIRAGSGGQPGNNNPVYVTGWDGQQPGGSQVPPAPINAQSSASVFANHNRPPQSETENKLQQFVHQIGLDRRLISTQWPSSGPFSSSPMQPSISPKPSQPVILQKRIEVITAAPDTVPKFSGKAGARVRAGAGAGPSHSGHPVETARKAGKSNSDGHQAGKGLVGDTHIRPASKAADPSPSSGGDGKKKKKLEPGETPVDFAHMTSTLLPPASTDEPYVPGMSGFPEFKAKARGIATFTDTNESIKPPTDGLSEMDEDLNKENENSKGEDSIDREYREQQEQKKFSSSGIISPGESLHHSATVTANPFLPLPNEERRELEPMSSENDKSVPSQIEGSIGKFGLRPPPLSQSAFGLGIERIQAK</sequence>
<evidence type="ECO:0000256" key="1">
    <source>
        <dbReference type="SAM" id="MobiDB-lite"/>
    </source>
</evidence>
<organism evidence="2 3">
    <name type="scientific">Diploscapter pachys</name>
    <dbReference type="NCBI Taxonomy" id="2018661"/>
    <lineage>
        <taxon>Eukaryota</taxon>
        <taxon>Metazoa</taxon>
        <taxon>Ecdysozoa</taxon>
        <taxon>Nematoda</taxon>
        <taxon>Chromadorea</taxon>
        <taxon>Rhabditida</taxon>
        <taxon>Rhabditina</taxon>
        <taxon>Rhabditomorpha</taxon>
        <taxon>Rhabditoidea</taxon>
        <taxon>Rhabditidae</taxon>
        <taxon>Diploscapter</taxon>
    </lineage>
</organism>
<comment type="caution">
    <text evidence="2">The sequence shown here is derived from an EMBL/GenBank/DDBJ whole genome shotgun (WGS) entry which is preliminary data.</text>
</comment>
<feature type="compositionally biased region" description="Low complexity" evidence="1">
    <location>
        <begin position="180"/>
        <end position="200"/>
    </location>
</feature>
<feature type="compositionally biased region" description="Basic and acidic residues" evidence="1">
    <location>
        <begin position="371"/>
        <end position="386"/>
    </location>
</feature>
<proteinExistence type="predicted"/>